<feature type="compositionally biased region" description="Polar residues" evidence="1">
    <location>
        <begin position="1"/>
        <end position="12"/>
    </location>
</feature>
<name>W7TTX2_9STRA</name>
<evidence type="ECO:0000256" key="1">
    <source>
        <dbReference type="SAM" id="MobiDB-lite"/>
    </source>
</evidence>
<reference evidence="2 3" key="1">
    <citation type="journal article" date="2014" name="Mol. Plant">
        <title>Chromosome Scale Genome Assembly and Transcriptome Profiling of Nannochloropsis gaditana in Nitrogen Depletion.</title>
        <authorList>
            <person name="Corteggiani Carpinelli E."/>
            <person name="Telatin A."/>
            <person name="Vitulo N."/>
            <person name="Forcato C."/>
            <person name="D'Angelo M."/>
            <person name="Schiavon R."/>
            <person name="Vezzi A."/>
            <person name="Giacometti G.M."/>
            <person name="Morosinotto T."/>
            <person name="Valle G."/>
        </authorList>
    </citation>
    <scope>NUCLEOTIDE SEQUENCE [LARGE SCALE GENOMIC DNA]</scope>
    <source>
        <strain evidence="2 3">B-31</strain>
    </source>
</reference>
<sequence length="66" mass="6858">MKSQVPLSTFPSNRPIEKHTSHDSSLGISPMDSVRHPFESIAETINGAAVLLDAGAGEVSLAGQAV</sequence>
<comment type="caution">
    <text evidence="2">The sequence shown here is derived from an EMBL/GenBank/DDBJ whole genome shotgun (WGS) entry which is preliminary data.</text>
</comment>
<dbReference type="EMBL" id="AZIL01000553">
    <property type="protein sequence ID" value="EWM26943.1"/>
    <property type="molecule type" value="Genomic_DNA"/>
</dbReference>
<protein>
    <submittedName>
        <fullName evidence="2">Uncharacterized protein</fullName>
    </submittedName>
</protein>
<keyword evidence="3" id="KW-1185">Reference proteome</keyword>
<accession>W7TTX2</accession>
<dbReference type="OrthoDB" id="10276594at2759"/>
<gene>
    <name evidence="2" type="ORF">Naga_101585g2</name>
</gene>
<dbReference type="AlphaFoldDB" id="W7TTX2"/>
<evidence type="ECO:0000313" key="2">
    <source>
        <dbReference type="EMBL" id="EWM26943.1"/>
    </source>
</evidence>
<proteinExistence type="predicted"/>
<dbReference type="Proteomes" id="UP000019335">
    <property type="component" value="Chromosome 7"/>
</dbReference>
<organism evidence="2 3">
    <name type="scientific">Nannochloropsis gaditana</name>
    <dbReference type="NCBI Taxonomy" id="72520"/>
    <lineage>
        <taxon>Eukaryota</taxon>
        <taxon>Sar</taxon>
        <taxon>Stramenopiles</taxon>
        <taxon>Ochrophyta</taxon>
        <taxon>Eustigmatophyceae</taxon>
        <taxon>Eustigmatales</taxon>
        <taxon>Monodopsidaceae</taxon>
        <taxon>Nannochloropsis</taxon>
    </lineage>
</organism>
<feature type="region of interest" description="Disordered" evidence="1">
    <location>
        <begin position="1"/>
        <end position="31"/>
    </location>
</feature>
<evidence type="ECO:0000313" key="3">
    <source>
        <dbReference type="Proteomes" id="UP000019335"/>
    </source>
</evidence>